<keyword evidence="2" id="KW-1185">Reference proteome</keyword>
<reference evidence="1 2" key="1">
    <citation type="journal article" date="2019" name="bioRxiv">
        <title>Genomics, evolutionary history and diagnostics of the Alternaria alternata species group including apple and Asian pear pathotypes.</title>
        <authorList>
            <person name="Armitage A.D."/>
            <person name="Cockerton H.M."/>
            <person name="Sreenivasaprasad S."/>
            <person name="Woodhall J.W."/>
            <person name="Lane C.R."/>
            <person name="Harrison R.J."/>
            <person name="Clarkson J.P."/>
        </authorList>
    </citation>
    <scope>NUCLEOTIDE SEQUENCE [LARGE SCALE GENOMIC DNA]</scope>
    <source>
        <strain evidence="1 2">FERA 650</strain>
    </source>
</reference>
<name>A0ACB6F390_9PLEO</name>
<gene>
    <name evidence="1" type="ORF">AG0111_0g12903</name>
</gene>
<proteinExistence type="predicted"/>
<dbReference type="Proteomes" id="UP000293547">
    <property type="component" value="Unassembled WGS sequence"/>
</dbReference>
<comment type="caution">
    <text evidence="1">The sequence shown here is derived from an EMBL/GenBank/DDBJ whole genome shotgun (WGS) entry which is preliminary data.</text>
</comment>
<evidence type="ECO:0000313" key="1">
    <source>
        <dbReference type="EMBL" id="KAB2098894.1"/>
    </source>
</evidence>
<protein>
    <submittedName>
        <fullName evidence="1">Uncharacterized protein</fullName>
    </submittedName>
</protein>
<organism evidence="1 2">
    <name type="scientific">Alternaria gaisen</name>
    <dbReference type="NCBI Taxonomy" id="167740"/>
    <lineage>
        <taxon>Eukaryota</taxon>
        <taxon>Fungi</taxon>
        <taxon>Dikarya</taxon>
        <taxon>Ascomycota</taxon>
        <taxon>Pezizomycotina</taxon>
        <taxon>Dothideomycetes</taxon>
        <taxon>Pleosporomycetidae</taxon>
        <taxon>Pleosporales</taxon>
        <taxon>Pleosporineae</taxon>
        <taxon>Pleosporaceae</taxon>
        <taxon>Alternaria</taxon>
        <taxon>Alternaria sect. Alternaria</taxon>
    </lineage>
</organism>
<dbReference type="EMBL" id="PDWZ02000021">
    <property type="protein sequence ID" value="KAB2098894.1"/>
    <property type="molecule type" value="Genomic_DNA"/>
</dbReference>
<accession>A0ACB6F390</accession>
<evidence type="ECO:0000313" key="2">
    <source>
        <dbReference type="Proteomes" id="UP000293547"/>
    </source>
</evidence>
<sequence length="125" mass="13267">MSSAAAMAWGLGATCPAASLESAIEALSENATLSYFSAGPHHENFPGHRADNLTTTPVDLIVSATELVYSYNSRSLLLSYAAAAFATIIIMLVGLHALWSNGVGYTNTFSGLIRTVRNKDLDDWA</sequence>